<evidence type="ECO:0000313" key="3">
    <source>
        <dbReference type="EMBL" id="EXA46430.1"/>
    </source>
</evidence>
<dbReference type="InterPro" id="IPR052292">
    <property type="entry name" value="Glucose_repression_reg"/>
</dbReference>
<feature type="region of interest" description="Disordered" evidence="1">
    <location>
        <begin position="116"/>
        <end position="142"/>
    </location>
</feature>
<dbReference type="PANTHER" id="PTHR28051:SF1">
    <property type="entry name" value="PROTEIN MTL1-RELATED"/>
    <property type="match status" value="1"/>
</dbReference>
<dbReference type="PANTHER" id="PTHR28051">
    <property type="entry name" value="PROTEIN MTL1-RELATED"/>
    <property type="match status" value="1"/>
</dbReference>
<dbReference type="GO" id="GO:0005773">
    <property type="term" value="C:vacuole"/>
    <property type="evidence" value="ECO:0007669"/>
    <property type="project" value="GOC"/>
</dbReference>
<feature type="domain" description="Nitrogen regulatory protein areA GATA-like" evidence="2">
    <location>
        <begin position="172"/>
        <end position="199"/>
    </location>
</feature>
<gene>
    <name evidence="3" type="ORF">FOVG_07145</name>
</gene>
<organism evidence="3">
    <name type="scientific">Fusarium oxysporum f. sp. pisi HDV247</name>
    <dbReference type="NCBI Taxonomy" id="1080344"/>
    <lineage>
        <taxon>Eukaryota</taxon>
        <taxon>Fungi</taxon>
        <taxon>Dikarya</taxon>
        <taxon>Ascomycota</taxon>
        <taxon>Pezizomycotina</taxon>
        <taxon>Sordariomycetes</taxon>
        <taxon>Hypocreomycetidae</taxon>
        <taxon>Hypocreales</taxon>
        <taxon>Nectriaceae</taxon>
        <taxon>Fusarium</taxon>
        <taxon>Fusarium oxysporum species complex</taxon>
    </lineage>
</organism>
<reference evidence="3" key="2">
    <citation type="submission" date="2012-05" db="EMBL/GenBank/DDBJ databases">
        <title>Annotation of the Genome Sequence of Fusarium oxysporum HDV247.</title>
        <authorList>
            <consortium name="The Broad Institute Genomics Platform"/>
            <person name="Ma L.-J."/>
            <person name="Corby-Kistler H."/>
            <person name="Broz K."/>
            <person name="Gale L.R."/>
            <person name="Jonkers W."/>
            <person name="O'Donnell K."/>
            <person name="Ploetz R."/>
            <person name="Steinberg C."/>
            <person name="Schwartz D.C."/>
            <person name="VanEtten H."/>
            <person name="Zhou S."/>
            <person name="Young S.K."/>
            <person name="Zeng Q."/>
            <person name="Gargeya S."/>
            <person name="Fitzgerald M."/>
            <person name="Abouelleil A."/>
            <person name="Alvarado L."/>
            <person name="Chapman S.B."/>
            <person name="Gainer-Dewar J."/>
            <person name="Goldberg J."/>
            <person name="Griggs A."/>
            <person name="Gujja S."/>
            <person name="Hansen M."/>
            <person name="Howarth C."/>
            <person name="Imamovic A."/>
            <person name="Ireland A."/>
            <person name="Larimer J."/>
            <person name="McCowan C."/>
            <person name="Murphy C."/>
            <person name="Pearson M."/>
            <person name="Poon T.W."/>
            <person name="Priest M."/>
            <person name="Roberts A."/>
            <person name="Saif S."/>
            <person name="Shea T."/>
            <person name="Sykes S."/>
            <person name="Wortman J."/>
            <person name="Nusbaum C."/>
            <person name="Birren B."/>
        </authorList>
    </citation>
    <scope>NUCLEOTIDE SEQUENCE</scope>
    <source>
        <strain evidence="3">HDV247</strain>
    </source>
</reference>
<dbReference type="InterPro" id="IPR013860">
    <property type="entry name" value="AreA_GATA"/>
</dbReference>
<feature type="region of interest" description="Disordered" evidence="1">
    <location>
        <begin position="1"/>
        <end position="30"/>
    </location>
</feature>
<dbReference type="Pfam" id="PF08550">
    <property type="entry name" value="GATA_AreA"/>
    <property type="match status" value="1"/>
</dbReference>
<evidence type="ECO:0000256" key="1">
    <source>
        <dbReference type="SAM" id="MobiDB-lite"/>
    </source>
</evidence>
<reference evidence="3" key="1">
    <citation type="submission" date="2011-10" db="EMBL/GenBank/DDBJ databases">
        <title>The Genome Sequence of Fusarium oxysporum HDV247.</title>
        <authorList>
            <consortium name="The Broad Institute Genome Sequencing Platform"/>
            <person name="Ma L.-J."/>
            <person name="Gale L.R."/>
            <person name="Schwartz D.C."/>
            <person name="Zhou S."/>
            <person name="Corby-Kistler H."/>
            <person name="Young S.K."/>
            <person name="Zeng Q."/>
            <person name="Gargeya S."/>
            <person name="Fitzgerald M."/>
            <person name="Haas B."/>
            <person name="Abouelleil A."/>
            <person name="Alvarado L."/>
            <person name="Arachchi H.M."/>
            <person name="Berlin A."/>
            <person name="Brown A."/>
            <person name="Chapman S.B."/>
            <person name="Chen Z."/>
            <person name="Dunbar C."/>
            <person name="Freedman E."/>
            <person name="Gearin G."/>
            <person name="Goldberg J."/>
            <person name="Griggs A."/>
            <person name="Gujja S."/>
            <person name="Heiman D."/>
            <person name="Howarth C."/>
            <person name="Larson L."/>
            <person name="Lui A."/>
            <person name="MacDonald P.J.P."/>
            <person name="Montmayeur A."/>
            <person name="Murphy C."/>
            <person name="Neiman D."/>
            <person name="Pearson M."/>
            <person name="Priest M."/>
            <person name="Roberts A."/>
            <person name="Saif S."/>
            <person name="Shea T."/>
            <person name="Shenoy N."/>
            <person name="Sisk P."/>
            <person name="Stolte C."/>
            <person name="Sykes S."/>
            <person name="Wortman J."/>
            <person name="Nusbaum C."/>
            <person name="Birren B."/>
        </authorList>
    </citation>
    <scope>NUCLEOTIDE SEQUENCE [LARGE SCALE GENOMIC DNA]</scope>
    <source>
        <strain evidence="3">HDV247</strain>
    </source>
</reference>
<proteinExistence type="predicted"/>
<dbReference type="OrthoDB" id="5563539at2759"/>
<evidence type="ECO:0000259" key="2">
    <source>
        <dbReference type="Pfam" id="PF08550"/>
    </source>
</evidence>
<protein>
    <recommendedName>
        <fullName evidence="2">Nitrogen regulatory protein areA GATA-like domain-containing protein</fullName>
    </recommendedName>
</protein>
<dbReference type="HOGENOM" id="CLU_020417_0_0_1"/>
<name>W9Q3L9_FUSOX</name>
<dbReference type="GO" id="GO:0042149">
    <property type="term" value="P:cellular response to glucose starvation"/>
    <property type="evidence" value="ECO:0007669"/>
    <property type="project" value="TreeGrafter"/>
</dbReference>
<accession>W9Q3L9</accession>
<feature type="compositionally biased region" description="Basic and acidic residues" evidence="1">
    <location>
        <begin position="125"/>
        <end position="142"/>
    </location>
</feature>
<feature type="region of interest" description="Disordered" evidence="1">
    <location>
        <begin position="398"/>
        <end position="419"/>
    </location>
</feature>
<dbReference type="AlphaFoldDB" id="W9Q3L9"/>
<sequence>MEECHSPSQLAARTTTSQSGADSTSDTCYQSLEHPDTAASLASSPLPIYDESMDMPCSSTPFRDISAPSNCNEGIHLVKPSAEHAWLPQFQKDGVFVAPDDSLERRLDLKAGDSYYASSVDNDNPADRSTRRSPELGKSHERAEVDTVINAKPWRNVDYLSHDWKEEEILSSWKYITTRRDEDPNSTRLKNAYWRIWTKYKNNLKTMPPEALNWLKDSDASWLHGPVQQGASKIYYYPEEKEHIRYHTAEAIVNIILTPAGSPSGPATMDHNIFPFPSMPMSRDTSSMLPLSAYTGISSSGVDRKHIHFNYKVEQFIAVEVKDDDNGGDCDISTDTNSEDGIIMKLDRSRKTAKEGNSLLSNGKTIAMLPSTTLKHREHIQVPETVIRYTASALHSHRVSPFSPQEASRPPKASGRFSEDLIDTDTNLGWYTSGTFEEHDPHNIIPTESLTAKPAGMRRTPSGMFMPYEEAVTCSNKGMFCRVIDTVKTAKDMAYVIWNSGWR</sequence>
<dbReference type="GO" id="GO:0007039">
    <property type="term" value="P:protein catabolic process in the vacuole"/>
    <property type="evidence" value="ECO:0007669"/>
    <property type="project" value="TreeGrafter"/>
</dbReference>
<dbReference type="Proteomes" id="UP000030751">
    <property type="component" value="Unassembled WGS sequence"/>
</dbReference>
<dbReference type="EMBL" id="JH650971">
    <property type="protein sequence ID" value="EXA46430.1"/>
    <property type="molecule type" value="Genomic_DNA"/>
</dbReference>